<evidence type="ECO:0000256" key="6">
    <source>
        <dbReference type="SAM" id="MobiDB-lite"/>
    </source>
</evidence>
<dbReference type="PROSITE" id="PS50950">
    <property type="entry name" value="ZF_THAP"/>
    <property type="match status" value="1"/>
</dbReference>
<feature type="compositionally biased region" description="Low complexity" evidence="6">
    <location>
        <begin position="426"/>
        <end position="446"/>
    </location>
</feature>
<dbReference type="GO" id="GO:0008270">
    <property type="term" value="F:zinc ion binding"/>
    <property type="evidence" value="ECO:0007669"/>
    <property type="project" value="UniProtKB-KW"/>
</dbReference>
<dbReference type="SMART" id="SM00980">
    <property type="entry name" value="THAP"/>
    <property type="match status" value="1"/>
</dbReference>
<evidence type="ECO:0000256" key="5">
    <source>
        <dbReference type="PROSITE-ProRule" id="PRU00309"/>
    </source>
</evidence>
<keyword evidence="1" id="KW-0479">Metal-binding</keyword>
<feature type="region of interest" description="Disordered" evidence="6">
    <location>
        <begin position="293"/>
        <end position="346"/>
    </location>
</feature>
<feature type="domain" description="THAP-type" evidence="7">
    <location>
        <begin position="1"/>
        <end position="96"/>
    </location>
</feature>
<evidence type="ECO:0000256" key="4">
    <source>
        <dbReference type="ARBA" id="ARBA00023125"/>
    </source>
</evidence>
<dbReference type="Proteomes" id="UP001153321">
    <property type="component" value="Chromosome 25"/>
</dbReference>
<gene>
    <name evidence="8" type="ORF">SPLIT_LOCUS7395</name>
</gene>
<evidence type="ECO:0000313" key="9">
    <source>
        <dbReference type="Proteomes" id="UP001153321"/>
    </source>
</evidence>
<keyword evidence="9" id="KW-1185">Reference proteome</keyword>
<reference evidence="8" key="1">
    <citation type="submission" date="2022-02" db="EMBL/GenBank/DDBJ databases">
        <authorList>
            <person name="King R."/>
        </authorList>
    </citation>
    <scope>NUCLEOTIDE SEQUENCE</scope>
</reference>
<name>A0A9P0I8C8_SPOLI</name>
<evidence type="ECO:0000313" key="8">
    <source>
        <dbReference type="EMBL" id="CAH1642039.1"/>
    </source>
</evidence>
<feature type="region of interest" description="Disordered" evidence="6">
    <location>
        <begin position="420"/>
        <end position="472"/>
    </location>
</feature>
<sequence>MEVSYFKHCIVPQCMNTSRKTPTKLFIRVPVKDKMRRKWLKLANRSDAHCLSTTSRMYFCEDHFDLPNDMLNYTEYHIMGKVSYVRMKPGCLPSKFECQEDIRKGTCNSAERPYMIKKERISTVAECLQESFTPSTSLAQQPLQTSSAEEIVVKTEIPDEILIKTEPIYPDETVPEVADVRFHDKGVQTKPDVEDRGVQGCPRRFRSKAVQYNSDIPPKITFLKLVREETEKMMVRVYKYLRDELEILKLMTAEQVLVALEQVSGRAAQATGVSELDMQKTLDKYKALLDKQPTKKALDKTNKPKKKRKQGMYARTFSFSNESTDDEQPPKVREVETDSGSAGVSVQTVTEPSDMEVDCGGGNSIVETTARRETSVQEEVHDSNGESTDEALEEEPEIYIKDEPLTEDVDSANPLDIGVVAPSIAHSSHTPSDTYSTTTTDTQTYDPGEDVRIKTENGETEPSHDHTYHKNT</sequence>
<evidence type="ECO:0000256" key="3">
    <source>
        <dbReference type="ARBA" id="ARBA00022833"/>
    </source>
</evidence>
<feature type="region of interest" description="Disordered" evidence="6">
    <location>
        <begin position="370"/>
        <end position="396"/>
    </location>
</feature>
<keyword evidence="3" id="KW-0862">Zinc</keyword>
<feature type="compositionally biased region" description="Basic and acidic residues" evidence="6">
    <location>
        <begin position="293"/>
        <end position="302"/>
    </location>
</feature>
<dbReference type="SUPFAM" id="SSF57716">
    <property type="entry name" value="Glucocorticoid receptor-like (DNA-binding domain)"/>
    <property type="match status" value="1"/>
</dbReference>
<accession>A0A9P0I8C8</accession>
<evidence type="ECO:0000256" key="2">
    <source>
        <dbReference type="ARBA" id="ARBA00022771"/>
    </source>
</evidence>
<dbReference type="AlphaFoldDB" id="A0A9P0I8C8"/>
<dbReference type="GO" id="GO:0003677">
    <property type="term" value="F:DNA binding"/>
    <property type="evidence" value="ECO:0007669"/>
    <property type="project" value="UniProtKB-UniRule"/>
</dbReference>
<proteinExistence type="predicted"/>
<feature type="compositionally biased region" description="Basic and acidic residues" evidence="6">
    <location>
        <begin position="449"/>
        <end position="472"/>
    </location>
</feature>
<keyword evidence="2 5" id="KW-0863">Zinc-finger</keyword>
<evidence type="ECO:0000259" key="7">
    <source>
        <dbReference type="PROSITE" id="PS50950"/>
    </source>
</evidence>
<feature type="compositionally biased region" description="Basic and acidic residues" evidence="6">
    <location>
        <begin position="370"/>
        <end position="384"/>
    </location>
</feature>
<feature type="compositionally biased region" description="Acidic residues" evidence="6">
    <location>
        <begin position="387"/>
        <end position="396"/>
    </location>
</feature>
<dbReference type="Pfam" id="PF05485">
    <property type="entry name" value="THAP"/>
    <property type="match status" value="1"/>
</dbReference>
<dbReference type="EMBL" id="LR824556">
    <property type="protein sequence ID" value="CAH1642039.1"/>
    <property type="molecule type" value="Genomic_DNA"/>
</dbReference>
<protein>
    <recommendedName>
        <fullName evidence="7">THAP-type domain-containing protein</fullName>
    </recommendedName>
</protein>
<dbReference type="InterPro" id="IPR006612">
    <property type="entry name" value="THAP_Znf"/>
</dbReference>
<organism evidence="8 9">
    <name type="scientific">Spodoptera littoralis</name>
    <name type="common">Egyptian cotton leafworm</name>
    <dbReference type="NCBI Taxonomy" id="7109"/>
    <lineage>
        <taxon>Eukaryota</taxon>
        <taxon>Metazoa</taxon>
        <taxon>Ecdysozoa</taxon>
        <taxon>Arthropoda</taxon>
        <taxon>Hexapoda</taxon>
        <taxon>Insecta</taxon>
        <taxon>Pterygota</taxon>
        <taxon>Neoptera</taxon>
        <taxon>Endopterygota</taxon>
        <taxon>Lepidoptera</taxon>
        <taxon>Glossata</taxon>
        <taxon>Ditrysia</taxon>
        <taxon>Noctuoidea</taxon>
        <taxon>Noctuidae</taxon>
        <taxon>Amphipyrinae</taxon>
        <taxon>Spodoptera</taxon>
    </lineage>
</organism>
<evidence type="ECO:0000256" key="1">
    <source>
        <dbReference type="ARBA" id="ARBA00022723"/>
    </source>
</evidence>
<keyword evidence="4 5" id="KW-0238">DNA-binding</keyword>